<comment type="similarity">
    <text evidence="1">Belongs to the AHA1 family.</text>
</comment>
<name>A0ABY5KYL4_9CELL</name>
<feature type="domain" description="Activator of Hsp90 ATPase homologue 1/2-like C-terminal" evidence="2">
    <location>
        <begin position="23"/>
        <end position="159"/>
    </location>
</feature>
<dbReference type="InterPro" id="IPR023393">
    <property type="entry name" value="START-like_dom_sf"/>
</dbReference>
<evidence type="ECO:0000313" key="4">
    <source>
        <dbReference type="Proteomes" id="UP001316189"/>
    </source>
</evidence>
<dbReference type="Gene3D" id="3.30.530.20">
    <property type="match status" value="1"/>
</dbReference>
<dbReference type="RefSeq" id="WP_227568306.1">
    <property type="nucleotide sequence ID" value="NZ_CP101988.1"/>
</dbReference>
<gene>
    <name evidence="3" type="ORF">NP064_01365</name>
</gene>
<dbReference type="Proteomes" id="UP001316189">
    <property type="component" value="Chromosome"/>
</dbReference>
<keyword evidence="4" id="KW-1185">Reference proteome</keyword>
<dbReference type="SUPFAM" id="SSF55961">
    <property type="entry name" value="Bet v1-like"/>
    <property type="match status" value="1"/>
</dbReference>
<dbReference type="Pfam" id="PF08327">
    <property type="entry name" value="AHSA1"/>
    <property type="match status" value="1"/>
</dbReference>
<accession>A0ABY5KYL4</accession>
<dbReference type="EMBL" id="CP101988">
    <property type="protein sequence ID" value="UUI75602.1"/>
    <property type="molecule type" value="Genomic_DNA"/>
</dbReference>
<proteinExistence type="inferred from homology"/>
<evidence type="ECO:0000313" key="3">
    <source>
        <dbReference type="EMBL" id="UUI75602.1"/>
    </source>
</evidence>
<dbReference type="InterPro" id="IPR013538">
    <property type="entry name" value="ASHA1/2-like_C"/>
</dbReference>
<organism evidence="3 4">
    <name type="scientific">Cellulomonas chengniuliangii</name>
    <dbReference type="NCBI Taxonomy" id="2968084"/>
    <lineage>
        <taxon>Bacteria</taxon>
        <taxon>Bacillati</taxon>
        <taxon>Actinomycetota</taxon>
        <taxon>Actinomycetes</taxon>
        <taxon>Micrococcales</taxon>
        <taxon>Cellulomonadaceae</taxon>
        <taxon>Cellulomonas</taxon>
    </lineage>
</organism>
<protein>
    <submittedName>
        <fullName evidence="3">SRPBCC domain-containing protein</fullName>
    </submittedName>
</protein>
<evidence type="ECO:0000259" key="2">
    <source>
        <dbReference type="Pfam" id="PF08327"/>
    </source>
</evidence>
<sequence>MTVLSTSKDTDALTMTIDADFSASPERVWQVWSDPRQLERWWGPPTWPATFVEHDFVVGGGASYFMTGPEGEKAPGLWRFVAIDEPRSLEFENFFADDAGEVDPSMPAIMLRADLRETPEGARMTITTRFPGVAEMQQMVDMGMAEGLGAAMGQIDAILADA</sequence>
<reference evidence="3 4" key="1">
    <citation type="submission" date="2022-07" db="EMBL/GenBank/DDBJ databases">
        <title>Novel species in genus cellulomonas.</title>
        <authorList>
            <person name="Ye L."/>
        </authorList>
    </citation>
    <scope>NUCLEOTIDE SEQUENCE [LARGE SCALE GENOMIC DNA]</scope>
    <source>
        <strain evidence="4">zg-Y338</strain>
    </source>
</reference>
<dbReference type="CDD" id="cd07814">
    <property type="entry name" value="SRPBCC_CalC_Aha1-like"/>
    <property type="match status" value="1"/>
</dbReference>
<evidence type="ECO:0000256" key="1">
    <source>
        <dbReference type="ARBA" id="ARBA00006817"/>
    </source>
</evidence>